<proteinExistence type="predicted"/>
<dbReference type="GO" id="GO:0042302">
    <property type="term" value="F:structural constituent of cuticle"/>
    <property type="evidence" value="ECO:0007669"/>
    <property type="project" value="UniProtKB-UniRule"/>
</dbReference>
<comment type="caution">
    <text evidence="3">The sequence shown here is derived from an EMBL/GenBank/DDBJ whole genome shotgun (WGS) entry which is preliminary data.</text>
</comment>
<feature type="compositionally biased region" description="Polar residues" evidence="2">
    <location>
        <begin position="356"/>
        <end position="366"/>
    </location>
</feature>
<evidence type="ECO:0000256" key="1">
    <source>
        <dbReference type="PROSITE-ProRule" id="PRU00497"/>
    </source>
</evidence>
<evidence type="ECO:0000313" key="4">
    <source>
        <dbReference type="Proteomes" id="UP001151699"/>
    </source>
</evidence>
<dbReference type="EMBL" id="WJQU01000001">
    <property type="protein sequence ID" value="KAJ6649244.1"/>
    <property type="molecule type" value="Genomic_DNA"/>
</dbReference>
<dbReference type="AlphaFoldDB" id="A0A9Q0NFE8"/>
<organism evidence="3 4">
    <name type="scientific">Pseudolycoriella hygida</name>
    <dbReference type="NCBI Taxonomy" id="35572"/>
    <lineage>
        <taxon>Eukaryota</taxon>
        <taxon>Metazoa</taxon>
        <taxon>Ecdysozoa</taxon>
        <taxon>Arthropoda</taxon>
        <taxon>Hexapoda</taxon>
        <taxon>Insecta</taxon>
        <taxon>Pterygota</taxon>
        <taxon>Neoptera</taxon>
        <taxon>Endopterygota</taxon>
        <taxon>Diptera</taxon>
        <taxon>Nematocera</taxon>
        <taxon>Sciaroidea</taxon>
        <taxon>Sciaridae</taxon>
        <taxon>Pseudolycoriella</taxon>
    </lineage>
</organism>
<accession>A0A9Q0NFE8</accession>
<dbReference type="Pfam" id="PF00379">
    <property type="entry name" value="Chitin_bind_4"/>
    <property type="match status" value="1"/>
</dbReference>
<feature type="region of interest" description="Disordered" evidence="2">
    <location>
        <begin position="334"/>
        <end position="366"/>
    </location>
</feature>
<evidence type="ECO:0000313" key="3">
    <source>
        <dbReference type="EMBL" id="KAJ6649244.1"/>
    </source>
</evidence>
<dbReference type="PROSITE" id="PS51155">
    <property type="entry name" value="CHIT_BIND_RR_2"/>
    <property type="match status" value="1"/>
</dbReference>
<dbReference type="OrthoDB" id="6372059at2759"/>
<keyword evidence="1" id="KW-0193">Cuticle</keyword>
<feature type="compositionally biased region" description="Polar residues" evidence="2">
    <location>
        <begin position="284"/>
        <end position="321"/>
    </location>
</feature>
<sequence length="430" mass="47981">MCLVSERLYYRLGVIMNEKILILAIISCINADQLNIEILPPAHVANVFHESGITFVSPTSRNLEISSPALAPPLPLTHAFGFVSQNPNRPQELVRTHSFQPVTHGLHSSVTVLHSPNGINTNINGQITSHRNDNGDDVSASIDNNVYVDIQPPRADVVQARFVENDFHGVHEINSKTQHFEYKVPLVRNLPHTIEHHENVPDHHHDIHFTEQVEFKQHSPMAKHSIYGVPSQDKIDSFPGFQDDQVLSPVILHNTPTIHSSNKPLVQTIRHTDTPRTHSKHEPQPQTIRHTNTPIHSSNEPLPQSIHHTNIPSTPFNNEPLAQTIDNIFDSTFPSNLPAPHTSGDGDLPTVHSKKPTTTQNSFVGNNNQYKNRFVLSDGTTVAEEGKLISPIPGWENIIAKTGEYSYISPEGIPVKVKWIADHEGFRVLS</sequence>
<dbReference type="InterPro" id="IPR000618">
    <property type="entry name" value="Insect_cuticle"/>
</dbReference>
<feature type="compositionally biased region" description="Basic and acidic residues" evidence="2">
    <location>
        <begin position="270"/>
        <end position="283"/>
    </location>
</feature>
<protein>
    <submittedName>
        <fullName evidence="3">Uncharacterized protein</fullName>
    </submittedName>
</protein>
<keyword evidence="4" id="KW-1185">Reference proteome</keyword>
<evidence type="ECO:0000256" key="2">
    <source>
        <dbReference type="SAM" id="MobiDB-lite"/>
    </source>
</evidence>
<name>A0A9Q0NFE8_9DIPT</name>
<dbReference type="Proteomes" id="UP001151699">
    <property type="component" value="Chromosome A"/>
</dbReference>
<reference evidence="3" key="1">
    <citation type="submission" date="2022-07" db="EMBL/GenBank/DDBJ databases">
        <authorList>
            <person name="Trinca V."/>
            <person name="Uliana J.V.C."/>
            <person name="Torres T.T."/>
            <person name="Ward R.J."/>
            <person name="Monesi N."/>
        </authorList>
    </citation>
    <scope>NUCLEOTIDE SEQUENCE</scope>
    <source>
        <strain evidence="3">HSMRA1968</strain>
        <tissue evidence="3">Whole embryos</tissue>
    </source>
</reference>
<gene>
    <name evidence="3" type="ORF">Bhyg_04478</name>
</gene>
<feature type="region of interest" description="Disordered" evidence="2">
    <location>
        <begin position="267"/>
        <end position="321"/>
    </location>
</feature>